<comment type="caution">
    <text evidence="3">The sequence shown here is derived from an EMBL/GenBank/DDBJ whole genome shotgun (WGS) entry which is preliminary data.</text>
</comment>
<keyword evidence="1" id="KW-1133">Transmembrane helix</keyword>
<dbReference type="SUPFAM" id="SSF53187">
    <property type="entry name" value="Zn-dependent exopeptidases"/>
    <property type="match status" value="1"/>
</dbReference>
<proteinExistence type="predicted"/>
<feature type="transmembrane region" description="Helical" evidence="1">
    <location>
        <begin position="150"/>
        <end position="170"/>
    </location>
</feature>
<dbReference type="Pfam" id="PF04389">
    <property type="entry name" value="Peptidase_M28"/>
    <property type="match status" value="1"/>
</dbReference>
<keyword evidence="1" id="KW-0472">Membrane</keyword>
<organism evidence="3 4">
    <name type="scientific">Hadarchaeum yellowstonense</name>
    <dbReference type="NCBI Taxonomy" id="1776334"/>
    <lineage>
        <taxon>Archaea</taxon>
        <taxon>Methanobacteriati</taxon>
        <taxon>Candidatus Hadarchaeota</taxon>
        <taxon>Candidatus Hadarchaeia</taxon>
        <taxon>Candidatus Hadarchaeales</taxon>
        <taxon>Candidatus Hadarchaeaceae</taxon>
        <taxon>Candidatus Hadarchaeum</taxon>
    </lineage>
</organism>
<evidence type="ECO:0000313" key="4">
    <source>
        <dbReference type="Proteomes" id="UP000074294"/>
    </source>
</evidence>
<feature type="transmembrane region" description="Helical" evidence="1">
    <location>
        <begin position="70"/>
        <end position="99"/>
    </location>
</feature>
<reference evidence="3 4" key="1">
    <citation type="journal article" date="2016" name="Nat. Microbiol.">
        <title>Genomic inference of the metabolism of cosmopolitan subsurface Archaea, Hadesarchaea.</title>
        <authorList>
            <person name="Baker B.J."/>
            <person name="Saw J.H."/>
            <person name="Lind A.E."/>
            <person name="Lazar C.S."/>
            <person name="Hinrichs K.-U."/>
            <person name="Teske A.P."/>
            <person name="Ettema T.J."/>
        </authorList>
    </citation>
    <scope>NUCLEOTIDE SEQUENCE [LARGE SCALE GENOMIC DNA]</scope>
</reference>
<dbReference type="InterPro" id="IPR045175">
    <property type="entry name" value="M28_fam"/>
</dbReference>
<dbReference type="AlphaFoldDB" id="A0A147JX40"/>
<dbReference type="EMBL" id="LQMQ01000028">
    <property type="protein sequence ID" value="KUO41096.1"/>
    <property type="molecule type" value="Genomic_DNA"/>
</dbReference>
<accession>A0A147JX40</accession>
<keyword evidence="1" id="KW-0812">Transmembrane</keyword>
<dbReference type="Proteomes" id="UP000074294">
    <property type="component" value="Unassembled WGS sequence"/>
</dbReference>
<dbReference type="PANTHER" id="PTHR12147:SF26">
    <property type="entry name" value="PEPTIDASE M28 DOMAIN-CONTAINING PROTEIN"/>
    <property type="match status" value="1"/>
</dbReference>
<evidence type="ECO:0000313" key="3">
    <source>
        <dbReference type="EMBL" id="KUO41096.1"/>
    </source>
</evidence>
<feature type="transmembrane region" description="Helical" evidence="1">
    <location>
        <begin position="176"/>
        <end position="195"/>
    </location>
</feature>
<dbReference type="PANTHER" id="PTHR12147">
    <property type="entry name" value="METALLOPEPTIDASE M28 FAMILY MEMBER"/>
    <property type="match status" value="1"/>
</dbReference>
<name>A0A147JX40_HADYE</name>
<gene>
    <name evidence="3" type="ORF">APZ16_05825</name>
</gene>
<sequence length="392" mass="43305">MREKMAEFEPRRAFEHIDKLAYEIGPRLAGSRGERLAAEYIRKQFENLGLKVRVQEFRFVPRSARSKATAVILAAAFVLSLFLSPEFSLFSWLVALALWRSLGELMPKRASQNIIAIKEVEAPKRKLALTAHYDSAPCTVSFGLSIFVRFTFLPAVALITVVLVLRALGLIPAWPIVWSLLAAVLLPVCAARYIAASSRRVSPGAEDNASGVAVMLESARLLAEQPPADTSLFFIAFGAEEQGLLGSKKLAEEGLLPQDTPVLNLDMVGAGTQPYVVEGNGLLRRTRTSEGLNQKLLNVISGLGLRPKLWWAPLSGHDHIPLLRSGIQATTFTFDTPGVDRLGRRIARLFRLPNARLRGYRHLHSYDDLPDHISVDNIERAGAIVLEFLKVI</sequence>
<protein>
    <recommendedName>
        <fullName evidence="2">Peptidase M28 domain-containing protein</fullName>
    </recommendedName>
</protein>
<dbReference type="GO" id="GO:0006508">
    <property type="term" value="P:proteolysis"/>
    <property type="evidence" value="ECO:0007669"/>
    <property type="project" value="InterPro"/>
</dbReference>
<dbReference type="InterPro" id="IPR007484">
    <property type="entry name" value="Peptidase_M28"/>
</dbReference>
<dbReference type="STRING" id="1776334.APZ16_05825"/>
<dbReference type="GO" id="GO:0008235">
    <property type="term" value="F:metalloexopeptidase activity"/>
    <property type="evidence" value="ECO:0007669"/>
    <property type="project" value="InterPro"/>
</dbReference>
<evidence type="ECO:0000256" key="1">
    <source>
        <dbReference type="SAM" id="Phobius"/>
    </source>
</evidence>
<dbReference type="Gene3D" id="3.40.630.10">
    <property type="entry name" value="Zn peptidases"/>
    <property type="match status" value="1"/>
</dbReference>
<evidence type="ECO:0000259" key="2">
    <source>
        <dbReference type="Pfam" id="PF04389"/>
    </source>
</evidence>
<feature type="domain" description="Peptidase M28" evidence="2">
    <location>
        <begin position="199"/>
        <end position="388"/>
    </location>
</feature>